<evidence type="ECO:0000313" key="4">
    <source>
        <dbReference type="Proteomes" id="UP001500416"/>
    </source>
</evidence>
<keyword evidence="1" id="KW-0812">Transmembrane</keyword>
<dbReference type="InterPro" id="IPR046675">
    <property type="entry name" value="DUF6545"/>
</dbReference>
<gene>
    <name evidence="3" type="ORF">GCM10010492_50710</name>
</gene>
<feature type="transmembrane region" description="Helical" evidence="1">
    <location>
        <begin position="220"/>
        <end position="240"/>
    </location>
</feature>
<feature type="transmembrane region" description="Helical" evidence="1">
    <location>
        <begin position="176"/>
        <end position="200"/>
    </location>
</feature>
<sequence length="378" mass="41185">MRTADLFHIAVLVLLGAVLVVRGRSMRRHPGDRGKRAVFLALLLLEVSFAIGLPQLYWVVFRALGEVPGLPQLLQHGALIASCHFSTAFARAVVERDQPLPRWRRWWLPVALALVTACYVAGPLRLGRPLVGPRGSDDTFVAVYVVSWVLCTAVAVVELLLLAWRNRAVESTPLRISMRLVGTACVLSLIHATHKVVYLVSAAAGVRLPWVESGPDGVQIMLLGPAVACFAVGLAVPALWPRLARRRQRRRLRTALAPLAEAVRAVLPPAPRSRDSVHRQVIEIRDALIGPLRPHLDAAVYETAHREALLAGCDPDEAAARAEAACIRAALRDHGTTVAEPHAPPPMTYAEDLDSDARWLARVSAAYRAEDRVPASNA</sequence>
<feature type="transmembrane region" description="Helical" evidence="1">
    <location>
        <begin position="142"/>
        <end position="164"/>
    </location>
</feature>
<dbReference type="EMBL" id="BAAABU010000013">
    <property type="protein sequence ID" value="GAA0245218.1"/>
    <property type="molecule type" value="Genomic_DNA"/>
</dbReference>
<keyword evidence="4" id="KW-1185">Reference proteome</keyword>
<evidence type="ECO:0000313" key="3">
    <source>
        <dbReference type="EMBL" id="GAA0245218.1"/>
    </source>
</evidence>
<feature type="transmembrane region" description="Helical" evidence="1">
    <location>
        <begin position="37"/>
        <end position="61"/>
    </location>
</feature>
<protein>
    <recommendedName>
        <fullName evidence="2">DUF6545 domain-containing protein</fullName>
    </recommendedName>
</protein>
<proteinExistence type="predicted"/>
<dbReference type="RefSeq" id="WP_343936373.1">
    <property type="nucleotide sequence ID" value="NZ_BAAABU010000013.1"/>
</dbReference>
<name>A0ABN0UBL6_9PSEU</name>
<evidence type="ECO:0000256" key="1">
    <source>
        <dbReference type="SAM" id="Phobius"/>
    </source>
</evidence>
<keyword evidence="1" id="KW-0472">Membrane</keyword>
<feature type="transmembrane region" description="Helical" evidence="1">
    <location>
        <begin position="106"/>
        <end position="122"/>
    </location>
</feature>
<dbReference type="Proteomes" id="UP001500416">
    <property type="component" value="Unassembled WGS sequence"/>
</dbReference>
<reference evidence="3 4" key="1">
    <citation type="journal article" date="2019" name="Int. J. Syst. Evol. Microbiol.">
        <title>The Global Catalogue of Microorganisms (GCM) 10K type strain sequencing project: providing services to taxonomists for standard genome sequencing and annotation.</title>
        <authorList>
            <consortium name="The Broad Institute Genomics Platform"/>
            <consortium name="The Broad Institute Genome Sequencing Center for Infectious Disease"/>
            <person name="Wu L."/>
            <person name="Ma J."/>
        </authorList>
    </citation>
    <scope>NUCLEOTIDE SEQUENCE [LARGE SCALE GENOMIC DNA]</scope>
    <source>
        <strain evidence="3 4">JCM 3380</strain>
    </source>
</reference>
<dbReference type="InterPro" id="IPR050039">
    <property type="entry name" value="MAB_1171c-like"/>
</dbReference>
<dbReference type="NCBIfam" id="NF042915">
    <property type="entry name" value="MAB_1171c_fam"/>
    <property type="match status" value="1"/>
</dbReference>
<keyword evidence="1" id="KW-1133">Transmembrane helix</keyword>
<feature type="domain" description="DUF6545" evidence="2">
    <location>
        <begin position="246"/>
        <end position="368"/>
    </location>
</feature>
<feature type="transmembrane region" description="Helical" evidence="1">
    <location>
        <begin position="6"/>
        <end position="25"/>
    </location>
</feature>
<accession>A0ABN0UBL6</accession>
<comment type="caution">
    <text evidence="3">The sequence shown here is derived from an EMBL/GenBank/DDBJ whole genome shotgun (WGS) entry which is preliminary data.</text>
</comment>
<dbReference type="Pfam" id="PF20182">
    <property type="entry name" value="DUF6545"/>
    <property type="match status" value="1"/>
</dbReference>
<evidence type="ECO:0000259" key="2">
    <source>
        <dbReference type="Pfam" id="PF20182"/>
    </source>
</evidence>
<organism evidence="3 4">
    <name type="scientific">Saccharothrix mutabilis subsp. mutabilis</name>
    <dbReference type="NCBI Taxonomy" id="66855"/>
    <lineage>
        <taxon>Bacteria</taxon>
        <taxon>Bacillati</taxon>
        <taxon>Actinomycetota</taxon>
        <taxon>Actinomycetes</taxon>
        <taxon>Pseudonocardiales</taxon>
        <taxon>Pseudonocardiaceae</taxon>
        <taxon>Saccharothrix</taxon>
    </lineage>
</organism>
<feature type="transmembrane region" description="Helical" evidence="1">
    <location>
        <begin position="73"/>
        <end position="94"/>
    </location>
</feature>